<protein>
    <submittedName>
        <fullName evidence="1">Uncharacterized protein</fullName>
    </submittedName>
</protein>
<evidence type="ECO:0000313" key="2">
    <source>
        <dbReference type="Proteomes" id="UP000257109"/>
    </source>
</evidence>
<dbReference type="EMBL" id="QJKJ01016171">
    <property type="protein sequence ID" value="RDX61378.1"/>
    <property type="molecule type" value="Genomic_DNA"/>
</dbReference>
<evidence type="ECO:0000313" key="1">
    <source>
        <dbReference type="EMBL" id="RDX61378.1"/>
    </source>
</evidence>
<accession>A0A371E5S0</accession>
<feature type="non-terminal residue" evidence="1">
    <location>
        <position position="93"/>
    </location>
</feature>
<dbReference type="Proteomes" id="UP000257109">
    <property type="component" value="Unassembled WGS sequence"/>
</dbReference>
<dbReference type="AlphaFoldDB" id="A0A371E5S0"/>
<organism evidence="1 2">
    <name type="scientific">Mucuna pruriens</name>
    <name type="common">Velvet bean</name>
    <name type="synonym">Dolichos pruriens</name>
    <dbReference type="NCBI Taxonomy" id="157652"/>
    <lineage>
        <taxon>Eukaryota</taxon>
        <taxon>Viridiplantae</taxon>
        <taxon>Streptophyta</taxon>
        <taxon>Embryophyta</taxon>
        <taxon>Tracheophyta</taxon>
        <taxon>Spermatophyta</taxon>
        <taxon>Magnoliopsida</taxon>
        <taxon>eudicotyledons</taxon>
        <taxon>Gunneridae</taxon>
        <taxon>Pentapetalae</taxon>
        <taxon>rosids</taxon>
        <taxon>fabids</taxon>
        <taxon>Fabales</taxon>
        <taxon>Fabaceae</taxon>
        <taxon>Papilionoideae</taxon>
        <taxon>50 kb inversion clade</taxon>
        <taxon>NPAAA clade</taxon>
        <taxon>indigoferoid/millettioid clade</taxon>
        <taxon>Phaseoleae</taxon>
        <taxon>Mucuna</taxon>
    </lineage>
</organism>
<name>A0A371E5S0_MUCPR</name>
<feature type="non-terminal residue" evidence="1">
    <location>
        <position position="1"/>
    </location>
</feature>
<gene>
    <name evidence="1" type="ORF">CR513_60401</name>
</gene>
<comment type="caution">
    <text evidence="1">The sequence shown here is derived from an EMBL/GenBank/DDBJ whole genome shotgun (WGS) entry which is preliminary data.</text>
</comment>
<proteinExistence type="predicted"/>
<keyword evidence="2" id="KW-1185">Reference proteome</keyword>
<sequence>FLQVRGIFIRCAVSPHWWCLIGGTVPPSHHQSGGLFPIRCCRMKALLGFQDAWEVVKKGYTLSKDDTILSKHDKEIIVKTKKKDQQALTFIYQ</sequence>
<reference evidence="1" key="1">
    <citation type="submission" date="2018-05" db="EMBL/GenBank/DDBJ databases">
        <title>Draft genome of Mucuna pruriens seed.</title>
        <authorList>
            <person name="Nnadi N.E."/>
            <person name="Vos R."/>
            <person name="Hasami M.H."/>
            <person name="Devisetty U.K."/>
            <person name="Aguiy J.C."/>
        </authorList>
    </citation>
    <scope>NUCLEOTIDE SEQUENCE [LARGE SCALE GENOMIC DNA]</scope>
    <source>
        <strain evidence="1">JCA_2017</strain>
    </source>
</reference>
<dbReference type="OrthoDB" id="8063676at2759"/>